<dbReference type="NCBIfam" id="TIGR02218">
    <property type="entry name" value="phg_TIGR02218"/>
    <property type="match status" value="1"/>
</dbReference>
<dbReference type="EMBL" id="BASZ01000005">
    <property type="protein sequence ID" value="GAD49094.1"/>
    <property type="molecule type" value="Genomic_DNA"/>
</dbReference>
<reference evidence="2 3" key="1">
    <citation type="submission" date="2013-09" db="EMBL/GenBank/DDBJ databases">
        <title>Whole genome shotgun sequence of Novosphingobium tardaugens NBRC 16725.</title>
        <authorList>
            <person name="Isaki S."/>
            <person name="Hosoyama A."/>
            <person name="Tsuchikane K."/>
            <person name="Katsumata H."/>
            <person name="Ando Y."/>
            <person name="Yamazaki S."/>
            <person name="Fujita N."/>
        </authorList>
    </citation>
    <scope>NUCLEOTIDE SEQUENCE [LARGE SCALE GENOMIC DNA]</scope>
    <source>
        <strain evidence="2 3">NBRC 16725</strain>
    </source>
</reference>
<evidence type="ECO:0000313" key="2">
    <source>
        <dbReference type="EMBL" id="GAD49094.1"/>
    </source>
</evidence>
<comment type="caution">
    <text evidence="2">The sequence shown here is derived from an EMBL/GenBank/DDBJ whole genome shotgun (WGS) entry which is preliminary data.</text>
</comment>
<dbReference type="InterPro" id="IPR011928">
    <property type="entry name" value="Phage_phiJL001_Gp84"/>
</dbReference>
<dbReference type="OrthoDB" id="1633386at2"/>
<dbReference type="eggNOG" id="COG5449">
    <property type="taxonomic scope" value="Bacteria"/>
</dbReference>
<dbReference type="RefSeq" id="WP_021690001.1">
    <property type="nucleotide sequence ID" value="NZ_BASZ01000005.1"/>
</dbReference>
<evidence type="ECO:0000259" key="1">
    <source>
        <dbReference type="Pfam" id="PF09356"/>
    </source>
</evidence>
<name>U2ZUN7_9SPHN</name>
<feature type="domain" description="Bacteriophage phiJL001 Gp84 C-terminal" evidence="1">
    <location>
        <begin position="188"/>
        <end position="263"/>
    </location>
</feature>
<sequence>MTRIFQAQELEALASFWRIHRRDGVTLGFTTHDRDLWLDGVCHRAAPGMVPSTIRRTAGLDDDGVDVEGVLAHDAIATDDLADGRFDGASVEIGVLDWENGDHAVLYRGTIGMVSEDGAGFTAALRSAKSALDADPLPRTSPTCRAAFCGPGCTLPATRFTHEVMTSSIDWANNSLRFTGAPAADIMRDGWLRWLDGPQAGLTMQVVSVTDVDVRLDVPLDPALTIGTRALLREGCDHTIASCADRYGNAANFQGEPFLPGNDLLVRYPVPAT</sequence>
<dbReference type="Pfam" id="PF09356">
    <property type="entry name" value="Phage_BR0599"/>
    <property type="match status" value="1"/>
</dbReference>
<protein>
    <recommendedName>
        <fullName evidence="1">Bacteriophage phiJL001 Gp84 C-terminal domain-containing protein</fullName>
    </recommendedName>
</protein>
<keyword evidence="3" id="KW-1185">Reference proteome</keyword>
<dbReference type="InterPro" id="IPR018964">
    <property type="entry name" value="Phage_phiJL001_Gp84_C"/>
</dbReference>
<dbReference type="KEGG" id="ntd:EGO55_11280"/>
<dbReference type="Proteomes" id="UP000016568">
    <property type="component" value="Unassembled WGS sequence"/>
</dbReference>
<proteinExistence type="predicted"/>
<dbReference type="AlphaFoldDB" id="U2ZUN7"/>
<evidence type="ECO:0000313" key="3">
    <source>
        <dbReference type="Proteomes" id="UP000016568"/>
    </source>
</evidence>
<accession>U2ZUN7</accession>
<dbReference type="Pfam" id="PF09931">
    <property type="entry name" value="Phage_phiJL001_Gp84_N"/>
    <property type="match status" value="1"/>
</dbReference>
<organism evidence="2 3">
    <name type="scientific">Caenibius tardaugens NBRC 16725</name>
    <dbReference type="NCBI Taxonomy" id="1219035"/>
    <lineage>
        <taxon>Bacteria</taxon>
        <taxon>Pseudomonadati</taxon>
        <taxon>Pseudomonadota</taxon>
        <taxon>Alphaproteobacteria</taxon>
        <taxon>Sphingomonadales</taxon>
        <taxon>Erythrobacteraceae</taxon>
        <taxon>Caenibius</taxon>
    </lineage>
</organism>
<gene>
    <name evidence="2" type="ORF">NT2_05_00150</name>
</gene>